<keyword evidence="1" id="KW-0812">Transmembrane</keyword>
<dbReference type="EMBL" id="BMAR01000040">
    <property type="protein sequence ID" value="GFR50752.1"/>
    <property type="molecule type" value="Genomic_DNA"/>
</dbReference>
<accession>A0AAD3HS11</accession>
<sequence>MPVCLPGVVYGRWNVYDAINVYRTYGVGSPTPTFNDTMFAKIQQLAYWLETAKMRSNLTSNLLGGVPLADLAAYLQAAAAAAAAGSPVYYKLLSLSGHYNTQLGVLAALQLDTWAPAASFTWFGSIPKLAAVMAFELHAVRPSSSSSSSSTSPAFYVRLVAQDGPSAAYTTIPLPCASDAATAAVGAGACGLQEFLSYVSVRALNTTQWCTACGNTDVTACQLATALQQVRQLSSDGQQEGLQSSGSGSRNARTESWKIAVSVVVTFVGTVLLIALGVAVWAWRWRELTVSGSGSSGNKGAEGPMGHQGHELAFTHLHGGAVGTSV</sequence>
<protein>
    <submittedName>
        <fullName evidence="2">Uncharacterized protein</fullName>
    </submittedName>
</protein>
<evidence type="ECO:0000256" key="1">
    <source>
        <dbReference type="SAM" id="Phobius"/>
    </source>
</evidence>
<organism evidence="2 3">
    <name type="scientific">Astrephomene gubernaculifera</name>
    <dbReference type="NCBI Taxonomy" id="47775"/>
    <lineage>
        <taxon>Eukaryota</taxon>
        <taxon>Viridiplantae</taxon>
        <taxon>Chlorophyta</taxon>
        <taxon>core chlorophytes</taxon>
        <taxon>Chlorophyceae</taxon>
        <taxon>CS clade</taxon>
        <taxon>Chlamydomonadales</taxon>
        <taxon>Astrephomenaceae</taxon>
        <taxon>Astrephomene</taxon>
    </lineage>
</organism>
<dbReference type="Proteomes" id="UP001054857">
    <property type="component" value="Unassembled WGS sequence"/>
</dbReference>
<keyword evidence="1" id="KW-0472">Membrane</keyword>
<proteinExistence type="predicted"/>
<dbReference type="AlphaFoldDB" id="A0AAD3HS11"/>
<dbReference type="SUPFAM" id="SSF53254">
    <property type="entry name" value="Phosphoglycerate mutase-like"/>
    <property type="match status" value="1"/>
</dbReference>
<evidence type="ECO:0000313" key="3">
    <source>
        <dbReference type="Proteomes" id="UP001054857"/>
    </source>
</evidence>
<gene>
    <name evidence="2" type="ORF">Agub_g13018</name>
</gene>
<name>A0AAD3HS11_9CHLO</name>
<dbReference type="InterPro" id="IPR029033">
    <property type="entry name" value="His_PPase_superfam"/>
</dbReference>
<evidence type="ECO:0000313" key="2">
    <source>
        <dbReference type="EMBL" id="GFR50752.1"/>
    </source>
</evidence>
<keyword evidence="1" id="KW-1133">Transmembrane helix</keyword>
<comment type="caution">
    <text evidence="2">The sequence shown here is derived from an EMBL/GenBank/DDBJ whole genome shotgun (WGS) entry which is preliminary data.</text>
</comment>
<reference evidence="2 3" key="1">
    <citation type="journal article" date="2021" name="Sci. Rep.">
        <title>Genome sequencing of the multicellular alga Astrephomene provides insights into convergent evolution of germ-soma differentiation.</title>
        <authorList>
            <person name="Yamashita S."/>
            <person name="Yamamoto K."/>
            <person name="Matsuzaki R."/>
            <person name="Suzuki S."/>
            <person name="Yamaguchi H."/>
            <person name="Hirooka S."/>
            <person name="Minakuchi Y."/>
            <person name="Miyagishima S."/>
            <person name="Kawachi M."/>
            <person name="Toyoda A."/>
            <person name="Nozaki H."/>
        </authorList>
    </citation>
    <scope>NUCLEOTIDE SEQUENCE [LARGE SCALE GENOMIC DNA]</scope>
    <source>
        <strain evidence="2 3">NIES-4017</strain>
    </source>
</reference>
<dbReference type="Gene3D" id="3.40.50.1240">
    <property type="entry name" value="Phosphoglycerate mutase-like"/>
    <property type="match status" value="1"/>
</dbReference>
<feature type="transmembrane region" description="Helical" evidence="1">
    <location>
        <begin position="259"/>
        <end position="283"/>
    </location>
</feature>
<keyword evidence="3" id="KW-1185">Reference proteome</keyword>